<protein>
    <submittedName>
        <fullName evidence="2">6-phosphogluconolactonase (Cycloisomerase 2 family)</fullName>
    </submittedName>
</protein>
<dbReference type="GO" id="GO:0017057">
    <property type="term" value="F:6-phosphogluconolactonase activity"/>
    <property type="evidence" value="ECO:0007669"/>
    <property type="project" value="TreeGrafter"/>
</dbReference>
<dbReference type="PANTHER" id="PTHR30344:SF1">
    <property type="entry name" value="6-PHOSPHOGLUCONOLACTONASE"/>
    <property type="match status" value="1"/>
</dbReference>
<name>A0A7W7CUF5_9ACTN</name>
<dbReference type="PANTHER" id="PTHR30344">
    <property type="entry name" value="6-PHOSPHOGLUCONOLACTONASE-RELATED"/>
    <property type="match status" value="1"/>
</dbReference>
<comment type="similarity">
    <text evidence="1">Belongs to the cycloisomerase 2 family.</text>
</comment>
<dbReference type="Gene3D" id="2.130.10.10">
    <property type="entry name" value="YVTN repeat-like/Quinoprotein amine dehydrogenase"/>
    <property type="match status" value="1"/>
</dbReference>
<comment type="caution">
    <text evidence="2">The sequence shown here is derived from an EMBL/GenBank/DDBJ whole genome shotgun (WGS) entry which is preliminary data.</text>
</comment>
<keyword evidence="3" id="KW-1185">Reference proteome</keyword>
<gene>
    <name evidence="2" type="ORF">BKA14_005038</name>
</gene>
<proteinExistence type="inferred from homology"/>
<keyword evidence="2" id="KW-0413">Isomerase</keyword>
<dbReference type="RefSeq" id="WP_184953316.1">
    <property type="nucleotide sequence ID" value="NZ_BOMC01000070.1"/>
</dbReference>
<dbReference type="AlphaFoldDB" id="A0A7W7CUF5"/>
<reference evidence="2 3" key="1">
    <citation type="submission" date="2020-08" db="EMBL/GenBank/DDBJ databases">
        <title>Sequencing the genomes of 1000 actinobacteria strains.</title>
        <authorList>
            <person name="Klenk H.-P."/>
        </authorList>
    </citation>
    <scope>NUCLEOTIDE SEQUENCE [LARGE SCALE GENOMIC DNA]</scope>
    <source>
        <strain evidence="2 3">DSM 45518</strain>
    </source>
</reference>
<sequence length="350" mass="36440">MGASDELVFVGGYTADKGGDGEGIVRLRRDPATGELTRSGVVARTPSPSFLTRHPALPVLYAVNELDPDGTVSAFTVDAAGDLTPLASRPTGGSDPAHLAVTGDGRHLLVANYGTGSVAVFPLDADGAPGERTDLLTLTGSGPVADRQAGPHAHMVFPLRDEVLIADLGSDKVWRARLDPVAGRLTLLAPAVSAPPGTGPRHVRFSPDGALFVVGELSGELTWWRPGADGSLDLAGRAATTTAEGENYPSEVVVRPDGRFVYVANRGPNTVTTFAWDGAAATLVAETPAGGDWPRHMILVGDHLYVTNQRSRSVTTLRIDPETGVPVAPAASAAEPTPTCLLRWSVVEGR</sequence>
<evidence type="ECO:0000256" key="1">
    <source>
        <dbReference type="ARBA" id="ARBA00005564"/>
    </source>
</evidence>
<dbReference type="SUPFAM" id="SSF51004">
    <property type="entry name" value="C-terminal (heme d1) domain of cytochrome cd1-nitrite reductase"/>
    <property type="match status" value="1"/>
</dbReference>
<evidence type="ECO:0000313" key="3">
    <source>
        <dbReference type="Proteomes" id="UP000542742"/>
    </source>
</evidence>
<accession>A0A7W7CUF5</accession>
<dbReference type="InterPro" id="IPR011048">
    <property type="entry name" value="Haem_d1_sf"/>
</dbReference>
<dbReference type="GO" id="GO:0016853">
    <property type="term" value="F:isomerase activity"/>
    <property type="evidence" value="ECO:0007669"/>
    <property type="project" value="UniProtKB-KW"/>
</dbReference>
<dbReference type="Pfam" id="PF10282">
    <property type="entry name" value="Lactonase"/>
    <property type="match status" value="1"/>
</dbReference>
<dbReference type="EMBL" id="JACHMF010000001">
    <property type="protein sequence ID" value="MBB4694890.1"/>
    <property type="molecule type" value="Genomic_DNA"/>
</dbReference>
<evidence type="ECO:0000313" key="2">
    <source>
        <dbReference type="EMBL" id="MBB4694890.1"/>
    </source>
</evidence>
<dbReference type="InterPro" id="IPR050282">
    <property type="entry name" value="Cycloisomerase_2"/>
</dbReference>
<dbReference type="Proteomes" id="UP000542742">
    <property type="component" value="Unassembled WGS sequence"/>
</dbReference>
<dbReference type="InterPro" id="IPR019405">
    <property type="entry name" value="Lactonase_7-beta_prop"/>
</dbReference>
<dbReference type="InterPro" id="IPR015943">
    <property type="entry name" value="WD40/YVTN_repeat-like_dom_sf"/>
</dbReference>
<organism evidence="2 3">
    <name type="scientific">Paractinoplanes abujensis</name>
    <dbReference type="NCBI Taxonomy" id="882441"/>
    <lineage>
        <taxon>Bacteria</taxon>
        <taxon>Bacillati</taxon>
        <taxon>Actinomycetota</taxon>
        <taxon>Actinomycetes</taxon>
        <taxon>Micromonosporales</taxon>
        <taxon>Micromonosporaceae</taxon>
        <taxon>Paractinoplanes</taxon>
    </lineage>
</organism>